<dbReference type="RefSeq" id="WP_253273566.1">
    <property type="nucleotide sequence ID" value="NZ_CP009962.1"/>
</dbReference>
<accession>A0A0A1FG95</accession>
<dbReference type="STRING" id="279058.LT85_3526"/>
<dbReference type="Gene3D" id="1.10.530.10">
    <property type="match status" value="1"/>
</dbReference>
<evidence type="ECO:0000259" key="2">
    <source>
        <dbReference type="Pfam" id="PF01464"/>
    </source>
</evidence>
<dbReference type="Proteomes" id="UP000030302">
    <property type="component" value="Chromosome"/>
</dbReference>
<dbReference type="HOGENOM" id="CLU_052471_1_1_4"/>
<keyword evidence="1" id="KW-1133">Transmembrane helix</keyword>
<name>A0A0A1FG95_9BURK</name>
<gene>
    <name evidence="3" type="ORF">LT85_3526</name>
</gene>
<keyword evidence="1" id="KW-0472">Membrane</keyword>
<keyword evidence="4" id="KW-1185">Reference proteome</keyword>
<sequence length="351" mass="36934">MLARSTKALPSWATPAYLKKLSTQSVSGALFARDTVGGLIATTRVSILFSGILAIIGLSTMIIKPDLVYKLQSLPLFASSAPQQAATLPATQVASTISNLANVPANAAAKNIASLTVPAPSANVNHLLHMDGLANKAIKPLDSSRQQQWVTNWLSKRYRVAGDATNMFVTTAYKTARETKLDPLLILAVMAIESGLNPFAESPVGAQGLMQVMSKVHEDKFESMGGIKAALNPTANIKVGSMILRDYVNQGGSVEAGLKRYVGAAAFANDGGYGYKVLAEYRRLQDVAIGKNVPSTGSVAPIATPKAHPIQAVAPADAASPTPAEAAVNVPDPIERRIQQSDNQLTPLPLT</sequence>
<dbReference type="AlphaFoldDB" id="A0A0A1FG95"/>
<dbReference type="InterPro" id="IPR008258">
    <property type="entry name" value="Transglycosylase_SLT_dom_1"/>
</dbReference>
<evidence type="ECO:0000256" key="1">
    <source>
        <dbReference type="SAM" id="Phobius"/>
    </source>
</evidence>
<evidence type="ECO:0000313" key="4">
    <source>
        <dbReference type="Proteomes" id="UP000030302"/>
    </source>
</evidence>
<evidence type="ECO:0000313" key="3">
    <source>
        <dbReference type="EMBL" id="AIY42684.1"/>
    </source>
</evidence>
<proteinExistence type="predicted"/>
<dbReference type="InterPro" id="IPR023346">
    <property type="entry name" value="Lysozyme-like_dom_sf"/>
</dbReference>
<dbReference type="KEGG" id="care:LT85_3526"/>
<dbReference type="EMBL" id="CP009962">
    <property type="protein sequence ID" value="AIY42684.1"/>
    <property type="molecule type" value="Genomic_DNA"/>
</dbReference>
<feature type="transmembrane region" description="Helical" evidence="1">
    <location>
        <begin position="45"/>
        <end position="63"/>
    </location>
</feature>
<dbReference type="Pfam" id="PF01464">
    <property type="entry name" value="SLT"/>
    <property type="match status" value="1"/>
</dbReference>
<feature type="domain" description="Transglycosylase SLT" evidence="2">
    <location>
        <begin position="174"/>
        <end position="256"/>
    </location>
</feature>
<organism evidence="3 4">
    <name type="scientific">Collimonas arenae</name>
    <dbReference type="NCBI Taxonomy" id="279058"/>
    <lineage>
        <taxon>Bacteria</taxon>
        <taxon>Pseudomonadati</taxon>
        <taxon>Pseudomonadota</taxon>
        <taxon>Betaproteobacteria</taxon>
        <taxon>Burkholderiales</taxon>
        <taxon>Oxalobacteraceae</taxon>
        <taxon>Collimonas</taxon>
    </lineage>
</organism>
<protein>
    <submittedName>
        <fullName evidence="3">Soluble lytic murein transglycosylase-related regulatory proteins</fullName>
    </submittedName>
</protein>
<keyword evidence="1" id="KW-0812">Transmembrane</keyword>
<dbReference type="SUPFAM" id="SSF53955">
    <property type="entry name" value="Lysozyme-like"/>
    <property type="match status" value="1"/>
</dbReference>
<reference evidence="4" key="1">
    <citation type="journal article" date="2014" name="Soil Biol. Biochem.">
        <title>Structure and function of bacterial communities in ageing soils: Insights from the Mendocino ecological staircase.</title>
        <authorList>
            <person name="Uroz S."/>
            <person name="Tech J.J."/>
            <person name="Sawaya N.A."/>
            <person name="Frey-Klett P."/>
            <person name="Leveau J.H.J."/>
        </authorList>
    </citation>
    <scope>NUCLEOTIDE SEQUENCE [LARGE SCALE GENOMIC DNA]</scope>
    <source>
        <strain evidence="4">Cal35</strain>
    </source>
</reference>